<protein>
    <submittedName>
        <fullName evidence="4">BF3164 family lipoprotein</fullName>
    </submittedName>
</protein>
<evidence type="ECO:0000313" key="4">
    <source>
        <dbReference type="EMBL" id="MDT4509846.1"/>
    </source>
</evidence>
<accession>A0A0P0GMA4</accession>
<evidence type="ECO:0000313" key="6">
    <source>
        <dbReference type="Proteomes" id="UP000482653"/>
    </source>
</evidence>
<name>A0A0P0GMA4_9BACE</name>
<dbReference type="PROSITE" id="PS51257">
    <property type="entry name" value="PROKAR_LIPOPROTEIN"/>
    <property type="match status" value="1"/>
</dbReference>
<feature type="chain" id="PRO_5042680052" evidence="1">
    <location>
        <begin position="21"/>
        <end position="339"/>
    </location>
</feature>
<evidence type="ECO:0000256" key="1">
    <source>
        <dbReference type="SAM" id="SignalP"/>
    </source>
</evidence>
<evidence type="ECO:0000313" key="5">
    <source>
        <dbReference type="Proteomes" id="UP000061809"/>
    </source>
</evidence>
<evidence type="ECO:0000313" key="3">
    <source>
        <dbReference type="EMBL" id="KAA5417800.1"/>
    </source>
</evidence>
<dbReference type="Pfam" id="PF15869">
    <property type="entry name" value="TolB_like"/>
    <property type="match status" value="1"/>
</dbReference>
<dbReference type="AlphaFoldDB" id="A0A0P0GMA4"/>
<reference evidence="4" key="3">
    <citation type="submission" date="2023-08" db="EMBL/GenBank/DDBJ databases">
        <title>Reintroducing virulent viruses to syntetic microbiomes.</title>
        <authorList>
            <person name="Wilde J."/>
            <person name="Boyes R."/>
            <person name="Robinson A.V."/>
            <person name="Daisley B.A."/>
            <person name="Allen-Vercoe E."/>
        </authorList>
    </citation>
    <scope>NUCLEOTIDE SEQUENCE</scope>
    <source>
        <strain evidence="4">225I_12FAA</strain>
    </source>
</reference>
<dbReference type="EMBL" id="VVYX01000017">
    <property type="protein sequence ID" value="KAA5417800.1"/>
    <property type="molecule type" value="Genomic_DNA"/>
</dbReference>
<organism evidence="2 5">
    <name type="scientific">Bacteroides cellulosilyticus</name>
    <dbReference type="NCBI Taxonomy" id="246787"/>
    <lineage>
        <taxon>Bacteria</taxon>
        <taxon>Pseudomonadati</taxon>
        <taxon>Bacteroidota</taxon>
        <taxon>Bacteroidia</taxon>
        <taxon>Bacteroidales</taxon>
        <taxon>Bacteroidaceae</taxon>
        <taxon>Bacteroides</taxon>
    </lineage>
</organism>
<reference evidence="3 6" key="2">
    <citation type="journal article" date="2019" name="Nat. Med.">
        <title>A library of human gut bacterial isolates paired with longitudinal multiomics data enables mechanistic microbiome research.</title>
        <authorList>
            <person name="Poyet M."/>
            <person name="Groussin M."/>
            <person name="Gibbons S.M."/>
            <person name="Avila-Pacheco J."/>
            <person name="Jiang X."/>
            <person name="Kearney S.M."/>
            <person name="Perrotta A.R."/>
            <person name="Berdy B."/>
            <person name="Zhao S."/>
            <person name="Lieberman T.D."/>
            <person name="Swanson P.K."/>
            <person name="Smith M."/>
            <person name="Roesemann S."/>
            <person name="Alexander J.E."/>
            <person name="Rich S.A."/>
            <person name="Livny J."/>
            <person name="Vlamakis H."/>
            <person name="Clish C."/>
            <person name="Bullock K."/>
            <person name="Deik A."/>
            <person name="Scott J."/>
            <person name="Pierce K.A."/>
            <person name="Xavier R.J."/>
            <person name="Alm E.J."/>
        </authorList>
    </citation>
    <scope>NUCLEOTIDE SEQUENCE [LARGE SCALE GENOMIC DNA]</scope>
    <source>
        <strain evidence="3 6">BIOML-A8</strain>
    </source>
</reference>
<dbReference type="PATRIC" id="fig|246787.4.peg.2013"/>
<evidence type="ECO:0000313" key="2">
    <source>
        <dbReference type="EMBL" id="ALJ59201.1"/>
    </source>
</evidence>
<dbReference type="EMBL" id="JAVSNH010000001">
    <property type="protein sequence ID" value="MDT4509846.1"/>
    <property type="molecule type" value="Genomic_DNA"/>
</dbReference>
<keyword evidence="4" id="KW-0449">Lipoprotein</keyword>
<reference evidence="2 5" key="1">
    <citation type="journal article" date="2015" name="Science">
        <title>Genetic determinants of in vivo fitness and diet responsiveness in multiple human gut Bacteroides.</title>
        <authorList>
            <person name="Wu M."/>
            <person name="McNulty N.P."/>
            <person name="Rodionov D.A."/>
            <person name="Khoroshkin M.S."/>
            <person name="Griffin N.W."/>
            <person name="Cheng J."/>
            <person name="Latreille P."/>
            <person name="Kerstetter R.A."/>
            <person name="Terrapon N."/>
            <person name="Henrissat B."/>
            <person name="Osterman A.L."/>
            <person name="Gordon J.I."/>
        </authorList>
    </citation>
    <scope>NUCLEOTIDE SEQUENCE [LARGE SCALE GENOMIC DNA]</scope>
    <source>
        <strain evidence="2 5">WH2</strain>
    </source>
</reference>
<proteinExistence type="predicted"/>
<sequence>MKAGLLLLLALLSAFMSCSDKVKTEVKETKLEFKTLFVDSLMIGKATEMLLVDSNLLISDRQSDSLFHWVNLNKLTSKDVGQIGQGPGEFLHFDNFYHINNNYGFYDRRLRTSNDIIFLKDRILLNKNVRYGSIHYRLVPTAFNTFVGIGPYEKGLFHILDIKGIAVDTIGEQPYRDEAERSVPELARAMAYQGKIVTSPKGDYLVHAIFMSPIISFYKLSLANIELLKSHVDCYPTYKPELGNNSYASAMSRSNILGFIDVAVTDRYVYALLSGKSTRESGLSAFAGNVIRVYDWNGNLLKIYTCNTDLTTLCVSADDSIMYAIGLVEDYELLVANLK</sequence>
<dbReference type="KEGG" id="bcel:BcellWH2_01955"/>
<keyword evidence="1" id="KW-0732">Signal</keyword>
<dbReference type="Proteomes" id="UP000061809">
    <property type="component" value="Chromosome"/>
</dbReference>
<gene>
    <name evidence="2" type="ORF">BcellWH2_01955</name>
    <name evidence="3" type="ORF">F2Y87_15325</name>
    <name evidence="4" type="ORF">RO785_02495</name>
</gene>
<feature type="signal peptide" evidence="1">
    <location>
        <begin position="1"/>
        <end position="20"/>
    </location>
</feature>
<dbReference type="Proteomes" id="UP000482653">
    <property type="component" value="Unassembled WGS sequence"/>
</dbReference>
<dbReference type="RefSeq" id="WP_029429194.1">
    <property type="nucleotide sequence ID" value="NZ_CP012801.1"/>
</dbReference>
<dbReference type="Proteomes" id="UP001266995">
    <property type="component" value="Unassembled WGS sequence"/>
</dbReference>
<dbReference type="EMBL" id="CP012801">
    <property type="protein sequence ID" value="ALJ59201.1"/>
    <property type="molecule type" value="Genomic_DNA"/>
</dbReference>